<organism evidence="1 2">
    <name type="scientific">Candidatus Manganitrophus noduliformans</name>
    <dbReference type="NCBI Taxonomy" id="2606439"/>
    <lineage>
        <taxon>Bacteria</taxon>
        <taxon>Pseudomonadati</taxon>
        <taxon>Nitrospirota</taxon>
        <taxon>Nitrospiria</taxon>
        <taxon>Candidatus Troglogloeales</taxon>
        <taxon>Candidatus Manganitrophaceae</taxon>
        <taxon>Candidatus Manganitrophus</taxon>
    </lineage>
</organism>
<evidence type="ECO:0000313" key="2">
    <source>
        <dbReference type="Proteomes" id="UP000534783"/>
    </source>
</evidence>
<keyword evidence="2" id="KW-1185">Reference proteome</keyword>
<reference evidence="1 2" key="1">
    <citation type="journal article" date="2020" name="Nature">
        <title>Bacterial chemolithoautotrophy via manganese oxidation.</title>
        <authorList>
            <person name="Yu H."/>
            <person name="Leadbetter J.R."/>
        </authorList>
    </citation>
    <scope>NUCLEOTIDE SEQUENCE [LARGE SCALE GENOMIC DNA]</scope>
    <source>
        <strain evidence="1 2">Mn-1</strain>
    </source>
</reference>
<accession>A0A7X6I9U9</accession>
<dbReference type="EMBL" id="VTOW01000001">
    <property type="protein sequence ID" value="NKE70031.1"/>
    <property type="molecule type" value="Genomic_DNA"/>
</dbReference>
<dbReference type="Proteomes" id="UP000534783">
    <property type="component" value="Unassembled WGS sequence"/>
</dbReference>
<comment type="caution">
    <text evidence="1">The sequence shown here is derived from an EMBL/GenBank/DDBJ whole genome shotgun (WGS) entry which is preliminary data.</text>
</comment>
<protein>
    <submittedName>
        <fullName evidence="1">Uncharacterized protein</fullName>
    </submittedName>
</protein>
<sequence length="187" mass="21487">MQKSNLFLRLLLAWLVCFSINAFYLMTGAAEAAEEDRVIHVDTKEGQEENRKILVELFLARERKSDIDKIKQELEALSISRIRPQFFRLGNPPENIAIGKNIPAPVARVAMRLAITYNRGIKYLLPEFRYFPDHIVIGSSAFDESSQIPVAPEDVEKLLNPELSTEEFHNLYRHLTGEDVQLPKYTD</sequence>
<dbReference type="AlphaFoldDB" id="A0A7X6I9U9"/>
<gene>
    <name evidence="1" type="ORF">MNODULE_04640</name>
</gene>
<dbReference type="RefSeq" id="WP_168058301.1">
    <property type="nucleotide sequence ID" value="NZ_VTOW01000001.1"/>
</dbReference>
<proteinExistence type="predicted"/>
<name>A0A7X6I9U9_9BACT</name>
<evidence type="ECO:0000313" key="1">
    <source>
        <dbReference type="EMBL" id="NKE70031.1"/>
    </source>
</evidence>